<feature type="non-terminal residue" evidence="1">
    <location>
        <position position="1"/>
    </location>
</feature>
<dbReference type="OrthoDB" id="9049790at2759"/>
<reference evidence="1" key="1">
    <citation type="journal article" date="2023" name="DNA Res.">
        <title>Chromosome-level genome assembly of Phrynocephalus forsythii using third-generation DNA sequencing and Hi-C analysis.</title>
        <authorList>
            <person name="Qi Y."/>
            <person name="Zhao W."/>
            <person name="Zhao Y."/>
            <person name="Niu C."/>
            <person name="Cao S."/>
            <person name="Zhang Y."/>
        </authorList>
    </citation>
    <scope>NUCLEOTIDE SEQUENCE</scope>
    <source>
        <tissue evidence="1">Muscle</tissue>
    </source>
</reference>
<gene>
    <name evidence="1" type="ORF">JRQ81_019295</name>
</gene>
<dbReference type="SUPFAM" id="SSF52266">
    <property type="entry name" value="SGNH hydrolase"/>
    <property type="match status" value="1"/>
</dbReference>
<dbReference type="Proteomes" id="UP001142489">
    <property type="component" value="Unassembled WGS sequence"/>
</dbReference>
<evidence type="ECO:0000313" key="1">
    <source>
        <dbReference type="EMBL" id="KAJ7319784.1"/>
    </source>
</evidence>
<organism evidence="1 2">
    <name type="scientific">Phrynocephalus forsythii</name>
    <dbReference type="NCBI Taxonomy" id="171643"/>
    <lineage>
        <taxon>Eukaryota</taxon>
        <taxon>Metazoa</taxon>
        <taxon>Chordata</taxon>
        <taxon>Craniata</taxon>
        <taxon>Vertebrata</taxon>
        <taxon>Euteleostomi</taxon>
        <taxon>Lepidosauria</taxon>
        <taxon>Squamata</taxon>
        <taxon>Bifurcata</taxon>
        <taxon>Unidentata</taxon>
        <taxon>Episquamata</taxon>
        <taxon>Toxicofera</taxon>
        <taxon>Iguania</taxon>
        <taxon>Acrodonta</taxon>
        <taxon>Agamidae</taxon>
        <taxon>Agaminae</taxon>
        <taxon>Phrynocephalus</taxon>
    </lineage>
</organism>
<proteinExistence type="predicted"/>
<comment type="caution">
    <text evidence="1">The sequence shown here is derived from an EMBL/GenBank/DDBJ whole genome shotgun (WGS) entry which is preliminary data.</text>
</comment>
<dbReference type="EMBL" id="JAPFRF010000010">
    <property type="protein sequence ID" value="KAJ7319784.1"/>
    <property type="molecule type" value="Genomic_DNA"/>
</dbReference>
<keyword evidence="2" id="KW-1185">Reference proteome</keyword>
<dbReference type="AlphaFoldDB" id="A0A9Q0XM44"/>
<protein>
    <submittedName>
        <fullName evidence="1">Uncharacterized protein</fullName>
    </submittedName>
</protein>
<evidence type="ECO:0000313" key="2">
    <source>
        <dbReference type="Proteomes" id="UP001142489"/>
    </source>
</evidence>
<name>A0A9Q0XM44_9SAUR</name>
<accession>A0A9Q0XM44</accession>
<sequence length="208" mass="23797">CQDPCRTPLIRRAIKGWERKTPKRQDNRKPITPPILRALLGELAGICWSSYEVRLFRCVFTLAFFGAFRVGAVMQLWIVGHGIVYWAGVWAKQSHWGQHLGMEEHVCITWFGNRGMHWGDLLPGLWMLFRQHGAPHGLVVQLGENDIASSRGIDLKKEMEASLLVLHSTYPDVALFWSQLLQRRHWQGAGTQEGLNCFKGSWIRPSVI</sequence>